<organism evidence="9 10">
    <name type="scientific">Tetraparma gracilis</name>
    <dbReference type="NCBI Taxonomy" id="2962635"/>
    <lineage>
        <taxon>Eukaryota</taxon>
        <taxon>Sar</taxon>
        <taxon>Stramenopiles</taxon>
        <taxon>Ochrophyta</taxon>
        <taxon>Bolidophyceae</taxon>
        <taxon>Parmales</taxon>
        <taxon>Triparmaceae</taxon>
        <taxon>Tetraparma</taxon>
    </lineage>
</organism>
<dbReference type="InterPro" id="IPR003392">
    <property type="entry name" value="PTHD_SSD"/>
</dbReference>
<dbReference type="EMBL" id="BRYB01003872">
    <property type="protein sequence ID" value="GMI22039.1"/>
    <property type="molecule type" value="Genomic_DNA"/>
</dbReference>
<feature type="transmembrane region" description="Helical" evidence="7">
    <location>
        <begin position="417"/>
        <end position="434"/>
    </location>
</feature>
<evidence type="ECO:0000259" key="8">
    <source>
        <dbReference type="PROSITE" id="PS50156"/>
    </source>
</evidence>
<reference evidence="9 10" key="1">
    <citation type="journal article" date="2023" name="Commun. Biol.">
        <title>Genome analysis of Parmales, the sister group of diatoms, reveals the evolutionary specialization of diatoms from phago-mixotrophs to photoautotrophs.</title>
        <authorList>
            <person name="Ban H."/>
            <person name="Sato S."/>
            <person name="Yoshikawa S."/>
            <person name="Yamada K."/>
            <person name="Nakamura Y."/>
            <person name="Ichinomiya M."/>
            <person name="Sato N."/>
            <person name="Blanc-Mathieu R."/>
            <person name="Endo H."/>
            <person name="Kuwata A."/>
            <person name="Ogata H."/>
        </authorList>
    </citation>
    <scope>NUCLEOTIDE SEQUENCE [LARGE SCALE GENOMIC DNA]</scope>
</reference>
<evidence type="ECO:0000313" key="9">
    <source>
        <dbReference type="EMBL" id="GMI22039.1"/>
    </source>
</evidence>
<feature type="transmembrane region" description="Helical" evidence="7">
    <location>
        <begin position="310"/>
        <end position="331"/>
    </location>
</feature>
<dbReference type="PANTHER" id="PTHR46022:SF1">
    <property type="entry name" value="PROTEIN PATCHED"/>
    <property type="match status" value="1"/>
</dbReference>
<accession>A0ABQ6M9K5</accession>
<feature type="transmembrane region" description="Helical" evidence="7">
    <location>
        <begin position="754"/>
        <end position="774"/>
    </location>
</feature>
<evidence type="ECO:0000313" key="10">
    <source>
        <dbReference type="Proteomes" id="UP001165060"/>
    </source>
</evidence>
<keyword evidence="4 7" id="KW-0472">Membrane</keyword>
<feature type="transmembrane region" description="Helical" evidence="7">
    <location>
        <begin position="820"/>
        <end position="839"/>
    </location>
</feature>
<dbReference type="Gene3D" id="1.20.1640.10">
    <property type="entry name" value="Multidrug efflux transporter AcrB transmembrane domain"/>
    <property type="match status" value="2"/>
</dbReference>
<evidence type="ECO:0000256" key="6">
    <source>
        <dbReference type="SAM" id="MobiDB-lite"/>
    </source>
</evidence>
<keyword evidence="2 7" id="KW-0812">Transmembrane</keyword>
<keyword evidence="3 7" id="KW-1133">Transmembrane helix</keyword>
<feature type="transmembrane region" description="Helical" evidence="7">
    <location>
        <begin position="851"/>
        <end position="877"/>
    </location>
</feature>
<protein>
    <recommendedName>
        <fullName evidence="8">SSD domain-containing protein</fullName>
    </recommendedName>
</protein>
<evidence type="ECO:0000256" key="2">
    <source>
        <dbReference type="ARBA" id="ARBA00022692"/>
    </source>
</evidence>
<comment type="subcellular location">
    <subcellularLocation>
        <location evidence="1">Membrane</location>
        <topology evidence="1">Multi-pass membrane protein</topology>
    </subcellularLocation>
</comment>
<dbReference type="PROSITE" id="PS50156">
    <property type="entry name" value="SSD"/>
    <property type="match status" value="1"/>
</dbReference>
<feature type="region of interest" description="Disordered" evidence="6">
    <location>
        <begin position="897"/>
        <end position="921"/>
    </location>
</feature>
<sequence length="921" mass="101367">KVDDESEDGVPAYPYCDDDACERQLKHTHLLLHLPENEGADVLTQEFLIQHYELLTSILHDDLNVEMPIWNEDDEIYENRTFFYRDVCDKIDAPDGLESFYHLIPCNRMTVLDCFQEGGFDFVSQGELDLLWLYLTVSDPELKSMLQDYYGIQGYADLPSIYDMTDDEIKEQVSNGCKGWVTNIEAMQWPTPAIVGGTDPKEFAEMDLSFGSAFFTQFIISDTKKTAPRMDISLEESAVVTKMLEAAFSERIREHFGFQGTTVRYLRHNALYEILNDVSEQNIPLLVKGLILMGSFCILSMISKMVFLPILSLIGLAVVFLSVNTTYWIMAALDIPTSVTTNSVLPFLAIGMGVDDMFILLRMFQKTALEEFGGSTSGSDVDSIKIQPLGTVSGHSCLTVTMSEVGRSMTLTSVSNFFAFMLASMVPVLAVSSFCQSCAVVVAVNYIVIIFLFAPIVGIFERTLAPIVVGKGKPDPDAADAEGGGGAKEGFGMMPCRLQQSAAGKGLALGMKAILLVTAAVGVAKIEYGLSIADIAPSDSDEYLFTEVFQREFSFQPIKVRTGNTYADIGGRQQEFIDTIELIEENEYVLQVMDYWLPAMVAYLNTSEVCPSEYKPVDGLVPVANYTEALEWWISKDSLSVNIIGKPYMSKKWLPDRRQLEAVVDIYLYNLWETSDYTKMIGEVEAILAKTGARSNIYDPTYDELSLFGMGVPFTFFEQYMTLDKYGLQVGCLAMLGVWFVGIVSGGIYCGTVMMFVVATMMLELLGFIGFAGLKFSALPMVTVLSCIGISVEFVGHISSSYGAASGDANDRIEHVYTHVYLPIIDGSVSTILAVLMLGSSDFNFVRLYFFLPYVAIVVIGLINGLVVLPVLLSLGWNRFGGKGKRSLADSEVAVGPGAAPEAGSGGGVELLAVKEKEETL</sequence>
<evidence type="ECO:0000256" key="1">
    <source>
        <dbReference type="ARBA" id="ARBA00004141"/>
    </source>
</evidence>
<feature type="domain" description="SSD" evidence="8">
    <location>
        <begin position="311"/>
        <end position="459"/>
    </location>
</feature>
<keyword evidence="5" id="KW-0325">Glycoprotein</keyword>
<proteinExistence type="predicted"/>
<evidence type="ECO:0000256" key="7">
    <source>
        <dbReference type="SAM" id="Phobius"/>
    </source>
</evidence>
<feature type="transmembrane region" description="Helical" evidence="7">
    <location>
        <begin position="440"/>
        <end position="460"/>
    </location>
</feature>
<dbReference type="PANTHER" id="PTHR46022">
    <property type="entry name" value="PROTEIN PATCHED"/>
    <property type="match status" value="1"/>
</dbReference>
<comment type="caution">
    <text evidence="9">The sequence shown here is derived from an EMBL/GenBank/DDBJ whole genome shotgun (WGS) entry which is preliminary data.</text>
</comment>
<keyword evidence="10" id="KW-1185">Reference proteome</keyword>
<evidence type="ECO:0000256" key="5">
    <source>
        <dbReference type="ARBA" id="ARBA00023180"/>
    </source>
</evidence>
<gene>
    <name evidence="9" type="ORF">TeGR_g855</name>
</gene>
<feature type="non-terminal residue" evidence="9">
    <location>
        <position position="1"/>
    </location>
</feature>
<dbReference type="SUPFAM" id="SSF82866">
    <property type="entry name" value="Multidrug efflux transporter AcrB transmembrane domain"/>
    <property type="match status" value="2"/>
</dbReference>
<dbReference type="Pfam" id="PF02460">
    <property type="entry name" value="Patched"/>
    <property type="match status" value="1"/>
</dbReference>
<feature type="transmembrane region" description="Helical" evidence="7">
    <location>
        <begin position="726"/>
        <end position="748"/>
    </location>
</feature>
<dbReference type="InterPro" id="IPR000731">
    <property type="entry name" value="SSD"/>
</dbReference>
<dbReference type="Proteomes" id="UP001165060">
    <property type="component" value="Unassembled WGS sequence"/>
</dbReference>
<evidence type="ECO:0000256" key="3">
    <source>
        <dbReference type="ARBA" id="ARBA00022989"/>
    </source>
</evidence>
<name>A0ABQ6M9K5_9STRA</name>
<evidence type="ECO:0000256" key="4">
    <source>
        <dbReference type="ARBA" id="ARBA00023136"/>
    </source>
</evidence>